<dbReference type="InterPro" id="IPR014729">
    <property type="entry name" value="Rossmann-like_a/b/a_fold"/>
</dbReference>
<organism evidence="8 9">
    <name type="scientific">Piloderma croceum (strain F 1598)</name>
    <dbReference type="NCBI Taxonomy" id="765440"/>
    <lineage>
        <taxon>Eukaryota</taxon>
        <taxon>Fungi</taxon>
        <taxon>Dikarya</taxon>
        <taxon>Basidiomycota</taxon>
        <taxon>Agaricomycotina</taxon>
        <taxon>Agaricomycetes</taxon>
        <taxon>Agaricomycetidae</taxon>
        <taxon>Atheliales</taxon>
        <taxon>Atheliaceae</taxon>
        <taxon>Piloderma</taxon>
    </lineage>
</organism>
<dbReference type="HAMAP" id="MF_01161">
    <property type="entry name" value="tRNA_Ile_lys_synt"/>
    <property type="match status" value="1"/>
</dbReference>
<sequence length="585" mass="65295">MFSGTGGASAISKTEFLHMFQRCTPPVGWPSTVAVANSGGADSTCLLFLVNRLLSDEKMSRKGLPNSVVSITVDHGLQACSSSMADRCSKNAISLKVKHITIPIPWSEPPFPPRPSNMRNVENIARDARFHILFHAMTRMSVKTLAFGHHVDDQVETSLMRLAKGTTELGAGGMRQCRRWGMGQTRSVTDTLGWAGYEGMHRWIVRPLLRVSKERILATCAENGLEYVTDPTNFQPDVTIRNAIRQILKEEEADGSGATPDNNTTAPLPADLKEQLGRVKQASKRLRSYYDITGGAEQLRGAVKVLSSRMTDIDNEVDRHIRLRTVPSPVGTFLLSGHKLAAIGDHIIRSAMIIRIMRYVSPQPWGSIRADVNRRVTNIRRIVDMIWAPDPHSADTRHRAVGSGVLWTPVIIRSDSAGKETIRIPEEKISDVNLGVGDRFGWLASRQPPFNKNIRAIGDAPNPLAFNLTDQLCQLWNRLKEERSNEQTARRTLEILYDCRFLLRFDVTKMPPEIGMSLAVGQSQILVKSRTRWYFPHVVWQRPGGSIDLAAMNDAVQEPGGVVEMPKDKLSCWITMDWIRTLNAI</sequence>
<dbReference type="PANTHER" id="PTHR43033">
    <property type="entry name" value="TRNA(ILE)-LYSIDINE SYNTHASE-RELATED"/>
    <property type="match status" value="1"/>
</dbReference>
<evidence type="ECO:0000256" key="5">
    <source>
        <dbReference type="ARBA" id="ARBA00022840"/>
    </source>
</evidence>
<dbReference type="GO" id="GO:0005524">
    <property type="term" value="F:ATP binding"/>
    <property type="evidence" value="ECO:0007669"/>
    <property type="project" value="UniProtKB-KW"/>
</dbReference>
<protein>
    <recommendedName>
        <fullName evidence="1">tRNA(Ile)-lysidine synthetase</fullName>
        <ecNumber evidence="1">6.3.4.19</ecNumber>
    </recommendedName>
</protein>
<dbReference type="CDD" id="cd01992">
    <property type="entry name" value="TilS_N"/>
    <property type="match status" value="1"/>
</dbReference>
<keyword evidence="4" id="KW-0547">Nucleotide-binding</keyword>
<reference evidence="8 9" key="1">
    <citation type="submission" date="2014-04" db="EMBL/GenBank/DDBJ databases">
        <authorList>
            <consortium name="DOE Joint Genome Institute"/>
            <person name="Kuo A."/>
            <person name="Tarkka M."/>
            <person name="Buscot F."/>
            <person name="Kohler A."/>
            <person name="Nagy L.G."/>
            <person name="Floudas D."/>
            <person name="Copeland A."/>
            <person name="Barry K.W."/>
            <person name="Cichocki N."/>
            <person name="Veneault-Fourrey C."/>
            <person name="LaButti K."/>
            <person name="Lindquist E.A."/>
            <person name="Lipzen A."/>
            <person name="Lundell T."/>
            <person name="Morin E."/>
            <person name="Murat C."/>
            <person name="Sun H."/>
            <person name="Tunlid A."/>
            <person name="Henrissat B."/>
            <person name="Grigoriev I.V."/>
            <person name="Hibbett D.S."/>
            <person name="Martin F."/>
            <person name="Nordberg H.P."/>
            <person name="Cantor M.N."/>
            <person name="Hua S.X."/>
        </authorList>
    </citation>
    <scope>NUCLEOTIDE SEQUENCE [LARGE SCALE GENOMIC DNA]</scope>
    <source>
        <strain evidence="8 9">F 1598</strain>
    </source>
</reference>
<accession>A0A0C3FIJ5</accession>
<dbReference type="GO" id="GO:0032267">
    <property type="term" value="F:tRNA(Ile)-lysidine synthase activity"/>
    <property type="evidence" value="ECO:0007669"/>
    <property type="project" value="UniProtKB-EC"/>
</dbReference>
<keyword evidence="9" id="KW-1185">Reference proteome</keyword>
<keyword evidence="2" id="KW-0436">Ligase</keyword>
<dbReference type="EMBL" id="KN833008">
    <property type="protein sequence ID" value="KIM79599.1"/>
    <property type="molecule type" value="Genomic_DNA"/>
</dbReference>
<dbReference type="InterPro" id="IPR012795">
    <property type="entry name" value="tRNA_Ile_lys_synt_N"/>
</dbReference>
<dbReference type="EC" id="6.3.4.19" evidence="1"/>
<evidence type="ECO:0000256" key="2">
    <source>
        <dbReference type="ARBA" id="ARBA00022598"/>
    </source>
</evidence>
<dbReference type="SUPFAM" id="SSF52402">
    <property type="entry name" value="Adenine nucleotide alpha hydrolases-like"/>
    <property type="match status" value="1"/>
</dbReference>
<dbReference type="AlphaFoldDB" id="A0A0C3FIJ5"/>
<keyword evidence="5" id="KW-0067">ATP-binding</keyword>
<feature type="domain" description="tRNA(Ile)-lysidine/2-thiocytidine synthase N-terminal" evidence="7">
    <location>
        <begin position="33"/>
        <end position="246"/>
    </location>
</feature>
<evidence type="ECO:0000256" key="1">
    <source>
        <dbReference type="ARBA" id="ARBA00013267"/>
    </source>
</evidence>
<name>A0A0C3FIJ5_PILCF</name>
<dbReference type="HOGENOM" id="CLU_035256_0_0_1"/>
<evidence type="ECO:0000259" key="7">
    <source>
        <dbReference type="Pfam" id="PF01171"/>
    </source>
</evidence>
<dbReference type="OrthoDB" id="434144at2759"/>
<reference evidence="9" key="2">
    <citation type="submission" date="2015-01" db="EMBL/GenBank/DDBJ databases">
        <title>Evolutionary Origins and Diversification of the Mycorrhizal Mutualists.</title>
        <authorList>
            <consortium name="DOE Joint Genome Institute"/>
            <consortium name="Mycorrhizal Genomics Consortium"/>
            <person name="Kohler A."/>
            <person name="Kuo A."/>
            <person name="Nagy L.G."/>
            <person name="Floudas D."/>
            <person name="Copeland A."/>
            <person name="Barry K.W."/>
            <person name="Cichocki N."/>
            <person name="Veneault-Fourrey C."/>
            <person name="LaButti K."/>
            <person name="Lindquist E.A."/>
            <person name="Lipzen A."/>
            <person name="Lundell T."/>
            <person name="Morin E."/>
            <person name="Murat C."/>
            <person name="Riley R."/>
            <person name="Ohm R."/>
            <person name="Sun H."/>
            <person name="Tunlid A."/>
            <person name="Henrissat B."/>
            <person name="Grigoriev I.V."/>
            <person name="Hibbett D.S."/>
            <person name="Martin F."/>
        </authorList>
    </citation>
    <scope>NUCLEOTIDE SEQUENCE [LARGE SCALE GENOMIC DNA]</scope>
    <source>
        <strain evidence="9">F 1598</strain>
    </source>
</reference>
<dbReference type="Gene3D" id="3.40.50.620">
    <property type="entry name" value="HUPs"/>
    <property type="match status" value="1"/>
</dbReference>
<evidence type="ECO:0000256" key="3">
    <source>
        <dbReference type="ARBA" id="ARBA00022694"/>
    </source>
</evidence>
<evidence type="ECO:0000256" key="4">
    <source>
        <dbReference type="ARBA" id="ARBA00022741"/>
    </source>
</evidence>
<dbReference type="InterPro" id="IPR012094">
    <property type="entry name" value="tRNA_Ile_lys_synt"/>
</dbReference>
<dbReference type="STRING" id="765440.A0A0C3FIJ5"/>
<keyword evidence="3" id="KW-0819">tRNA processing</keyword>
<dbReference type="InParanoid" id="A0A0C3FIJ5"/>
<dbReference type="GO" id="GO:0008033">
    <property type="term" value="P:tRNA processing"/>
    <property type="evidence" value="ECO:0007669"/>
    <property type="project" value="UniProtKB-KW"/>
</dbReference>
<proteinExistence type="inferred from homology"/>
<gene>
    <name evidence="8" type="ORF">PILCRDRAFT_823132</name>
</gene>
<dbReference type="NCBIfam" id="TIGR02432">
    <property type="entry name" value="lysidine_TilS_N"/>
    <property type="match status" value="1"/>
</dbReference>
<dbReference type="InterPro" id="IPR011063">
    <property type="entry name" value="TilS/TtcA_N"/>
</dbReference>
<evidence type="ECO:0000313" key="8">
    <source>
        <dbReference type="EMBL" id="KIM79599.1"/>
    </source>
</evidence>
<comment type="catalytic activity">
    <reaction evidence="6">
        <text>cytidine(34) in tRNA(Ile2) + L-lysine + ATP = lysidine(34) in tRNA(Ile2) + AMP + diphosphate + H(+)</text>
        <dbReference type="Rhea" id="RHEA:43744"/>
        <dbReference type="Rhea" id="RHEA-COMP:10625"/>
        <dbReference type="Rhea" id="RHEA-COMP:10670"/>
        <dbReference type="ChEBI" id="CHEBI:15378"/>
        <dbReference type="ChEBI" id="CHEBI:30616"/>
        <dbReference type="ChEBI" id="CHEBI:32551"/>
        <dbReference type="ChEBI" id="CHEBI:33019"/>
        <dbReference type="ChEBI" id="CHEBI:82748"/>
        <dbReference type="ChEBI" id="CHEBI:83665"/>
        <dbReference type="ChEBI" id="CHEBI:456215"/>
        <dbReference type="EC" id="6.3.4.19"/>
    </reaction>
</comment>
<evidence type="ECO:0000313" key="9">
    <source>
        <dbReference type="Proteomes" id="UP000054166"/>
    </source>
</evidence>
<dbReference type="Proteomes" id="UP000054166">
    <property type="component" value="Unassembled WGS sequence"/>
</dbReference>
<dbReference type="Pfam" id="PF01171">
    <property type="entry name" value="ATP_bind_3"/>
    <property type="match status" value="1"/>
</dbReference>
<dbReference type="PANTHER" id="PTHR43033:SF1">
    <property type="entry name" value="TRNA(ILE)-LYSIDINE SYNTHASE-RELATED"/>
    <property type="match status" value="1"/>
</dbReference>
<evidence type="ECO:0000256" key="6">
    <source>
        <dbReference type="ARBA" id="ARBA00048539"/>
    </source>
</evidence>